<dbReference type="EC" id="3.5.1.2" evidence="10"/>
<accession>A0ABP7KZ45</accession>
<evidence type="ECO:0000256" key="8">
    <source>
        <dbReference type="ARBA" id="ARBA00047838"/>
    </source>
</evidence>
<evidence type="ECO:0000256" key="5">
    <source>
        <dbReference type="ARBA" id="ARBA00022962"/>
    </source>
</evidence>
<dbReference type="NCBIfam" id="TIGR01855">
    <property type="entry name" value="IMP_synth_hisH"/>
    <property type="match status" value="1"/>
</dbReference>
<dbReference type="EMBL" id="BAABBM010000001">
    <property type="protein sequence ID" value="GAA3890551.1"/>
    <property type="molecule type" value="Genomic_DNA"/>
</dbReference>
<evidence type="ECO:0000256" key="9">
    <source>
        <dbReference type="ARBA" id="ARBA00049534"/>
    </source>
</evidence>
<keyword evidence="6 10" id="KW-0368">Histidine biosynthesis</keyword>
<dbReference type="EC" id="4.3.2.10" evidence="10"/>
<evidence type="ECO:0000256" key="1">
    <source>
        <dbReference type="ARBA" id="ARBA00005091"/>
    </source>
</evidence>
<evidence type="ECO:0000313" key="13">
    <source>
        <dbReference type="Proteomes" id="UP001500827"/>
    </source>
</evidence>
<dbReference type="InterPro" id="IPR010139">
    <property type="entry name" value="Imidazole-glycPsynth_HisH"/>
</dbReference>
<dbReference type="PANTHER" id="PTHR42701">
    <property type="entry name" value="IMIDAZOLE GLYCEROL PHOSPHATE SYNTHASE SUBUNIT HISH"/>
    <property type="match status" value="1"/>
</dbReference>
<dbReference type="Gene3D" id="3.40.50.880">
    <property type="match status" value="1"/>
</dbReference>
<evidence type="ECO:0000256" key="6">
    <source>
        <dbReference type="ARBA" id="ARBA00023102"/>
    </source>
</evidence>
<evidence type="ECO:0000256" key="4">
    <source>
        <dbReference type="ARBA" id="ARBA00022801"/>
    </source>
</evidence>
<dbReference type="HAMAP" id="MF_00278">
    <property type="entry name" value="HisH"/>
    <property type="match status" value="1"/>
</dbReference>
<feature type="active site" evidence="10">
    <location>
        <position position="177"/>
    </location>
</feature>
<evidence type="ECO:0000256" key="7">
    <source>
        <dbReference type="ARBA" id="ARBA00023239"/>
    </source>
</evidence>
<evidence type="ECO:0000256" key="2">
    <source>
        <dbReference type="ARBA" id="ARBA00011152"/>
    </source>
</evidence>
<evidence type="ECO:0000259" key="11">
    <source>
        <dbReference type="Pfam" id="PF00117"/>
    </source>
</evidence>
<dbReference type="PROSITE" id="PS51273">
    <property type="entry name" value="GATASE_TYPE_1"/>
    <property type="match status" value="1"/>
</dbReference>
<keyword evidence="13" id="KW-1185">Reference proteome</keyword>
<keyword evidence="3 10" id="KW-0028">Amino-acid biosynthesis</keyword>
<feature type="domain" description="Glutamine amidotransferase" evidence="11">
    <location>
        <begin position="35"/>
        <end position="190"/>
    </location>
</feature>
<name>A0ABP7KZ45_9SPHN</name>
<comment type="subunit">
    <text evidence="2 10">Heterodimer of HisH and HisF.</text>
</comment>
<dbReference type="RefSeq" id="WP_344698308.1">
    <property type="nucleotide sequence ID" value="NZ_BAABBM010000001.1"/>
</dbReference>
<evidence type="ECO:0000256" key="10">
    <source>
        <dbReference type="HAMAP-Rule" id="MF_00278"/>
    </source>
</evidence>
<evidence type="ECO:0000256" key="3">
    <source>
        <dbReference type="ARBA" id="ARBA00022605"/>
    </source>
</evidence>
<evidence type="ECO:0000313" key="12">
    <source>
        <dbReference type="EMBL" id="GAA3890551.1"/>
    </source>
</evidence>
<protein>
    <recommendedName>
        <fullName evidence="10">Imidazole glycerol phosphate synthase subunit HisH</fullName>
        <ecNumber evidence="10">4.3.2.10</ecNumber>
    </recommendedName>
    <alternativeName>
        <fullName evidence="10">IGP synthase glutaminase subunit</fullName>
        <ecNumber evidence="10">3.5.1.2</ecNumber>
    </alternativeName>
    <alternativeName>
        <fullName evidence="10">IGP synthase subunit HisH</fullName>
    </alternativeName>
    <alternativeName>
        <fullName evidence="10">ImGP synthase subunit HisH</fullName>
        <shortName evidence="10">IGPS subunit HisH</shortName>
    </alternativeName>
</protein>
<feature type="active site" description="Nucleophile" evidence="10">
    <location>
        <position position="77"/>
    </location>
</feature>
<dbReference type="InterPro" id="IPR029062">
    <property type="entry name" value="Class_I_gatase-like"/>
</dbReference>
<proteinExistence type="inferred from homology"/>
<feature type="active site" evidence="10">
    <location>
        <position position="175"/>
    </location>
</feature>
<dbReference type="PIRSF" id="PIRSF000495">
    <property type="entry name" value="Amidotransf_hisH"/>
    <property type="match status" value="1"/>
</dbReference>
<dbReference type="PANTHER" id="PTHR42701:SF1">
    <property type="entry name" value="IMIDAZOLE GLYCEROL PHOSPHATE SYNTHASE SUBUNIT HISH"/>
    <property type="match status" value="1"/>
</dbReference>
<keyword evidence="4 10" id="KW-0378">Hydrolase</keyword>
<comment type="function">
    <text evidence="10">IGPS catalyzes the conversion of PRFAR and glutamine to IGP, AICAR and glutamate. The HisH subunit catalyzes the hydrolysis of glutamine to glutamate and ammonia as part of the synthesis of IGP and AICAR. The resulting ammonia molecule is channeled to the active site of HisF.</text>
</comment>
<comment type="catalytic activity">
    <reaction evidence="9 10">
        <text>L-glutamine + H2O = L-glutamate + NH4(+)</text>
        <dbReference type="Rhea" id="RHEA:15889"/>
        <dbReference type="ChEBI" id="CHEBI:15377"/>
        <dbReference type="ChEBI" id="CHEBI:28938"/>
        <dbReference type="ChEBI" id="CHEBI:29985"/>
        <dbReference type="ChEBI" id="CHEBI:58359"/>
        <dbReference type="EC" id="3.5.1.2"/>
    </reaction>
</comment>
<comment type="subcellular location">
    <subcellularLocation>
        <location evidence="10">Cytoplasm</location>
    </subcellularLocation>
</comment>
<gene>
    <name evidence="10 12" type="primary">hisH</name>
    <name evidence="12" type="ORF">GCM10022276_07060</name>
</gene>
<dbReference type="CDD" id="cd01748">
    <property type="entry name" value="GATase1_IGP_Synthase"/>
    <property type="match status" value="1"/>
</dbReference>
<dbReference type="SUPFAM" id="SSF52317">
    <property type="entry name" value="Class I glutamine amidotransferase-like"/>
    <property type="match status" value="1"/>
</dbReference>
<keyword evidence="7 10" id="KW-0456">Lyase</keyword>
<sequence length="192" mass="20803">MKLAIVDLAYGNIGSIQFALQRLGVVPMVTAEPDKIALADRVILPGVGAAGFAMERVDCLGLRETLTSLRQPALGICLGMQLLFEHSEEDNTTCFGLIQGRVRALEAAPDRPVPHMGWSKIDVRSPELGLRTGDYVYFAHSYACDVGPATLASISYGRDIPAVVRQANWLGAQFHPERSGEAGSRFLESFLT</sequence>
<dbReference type="Pfam" id="PF00117">
    <property type="entry name" value="GATase"/>
    <property type="match status" value="1"/>
</dbReference>
<dbReference type="Proteomes" id="UP001500827">
    <property type="component" value="Unassembled WGS sequence"/>
</dbReference>
<comment type="catalytic activity">
    <reaction evidence="8 10">
        <text>5-[(5-phospho-1-deoxy-D-ribulos-1-ylimino)methylamino]-1-(5-phospho-beta-D-ribosyl)imidazole-4-carboxamide + L-glutamine = D-erythro-1-(imidazol-4-yl)glycerol 3-phosphate + 5-amino-1-(5-phospho-beta-D-ribosyl)imidazole-4-carboxamide + L-glutamate + H(+)</text>
        <dbReference type="Rhea" id="RHEA:24793"/>
        <dbReference type="ChEBI" id="CHEBI:15378"/>
        <dbReference type="ChEBI" id="CHEBI:29985"/>
        <dbReference type="ChEBI" id="CHEBI:58278"/>
        <dbReference type="ChEBI" id="CHEBI:58359"/>
        <dbReference type="ChEBI" id="CHEBI:58475"/>
        <dbReference type="ChEBI" id="CHEBI:58525"/>
        <dbReference type="EC" id="4.3.2.10"/>
    </reaction>
</comment>
<comment type="caution">
    <text evidence="12">The sequence shown here is derived from an EMBL/GenBank/DDBJ whole genome shotgun (WGS) entry which is preliminary data.</text>
</comment>
<keyword evidence="5 10" id="KW-0315">Glutamine amidotransferase</keyword>
<reference evidence="13" key="1">
    <citation type="journal article" date="2019" name="Int. J. Syst. Evol. Microbiol.">
        <title>The Global Catalogue of Microorganisms (GCM) 10K type strain sequencing project: providing services to taxonomists for standard genome sequencing and annotation.</title>
        <authorList>
            <consortium name="The Broad Institute Genomics Platform"/>
            <consortium name="The Broad Institute Genome Sequencing Center for Infectious Disease"/>
            <person name="Wu L."/>
            <person name="Ma J."/>
        </authorList>
    </citation>
    <scope>NUCLEOTIDE SEQUENCE [LARGE SCALE GENOMIC DNA]</scope>
    <source>
        <strain evidence="13">JCM 17543</strain>
    </source>
</reference>
<keyword evidence="10" id="KW-0963">Cytoplasm</keyword>
<organism evidence="12 13">
    <name type="scientific">Sphingomonas limnosediminicola</name>
    <dbReference type="NCBI Taxonomy" id="940133"/>
    <lineage>
        <taxon>Bacteria</taxon>
        <taxon>Pseudomonadati</taxon>
        <taxon>Pseudomonadota</taxon>
        <taxon>Alphaproteobacteria</taxon>
        <taxon>Sphingomonadales</taxon>
        <taxon>Sphingomonadaceae</taxon>
        <taxon>Sphingomonas</taxon>
    </lineage>
</organism>
<dbReference type="InterPro" id="IPR017926">
    <property type="entry name" value="GATASE"/>
</dbReference>
<comment type="pathway">
    <text evidence="1 10">Amino-acid biosynthesis; L-histidine biosynthesis; L-histidine from 5-phospho-alpha-D-ribose 1-diphosphate: step 5/9.</text>
</comment>